<dbReference type="AlphaFoldDB" id="A0A9Y2JG73"/>
<keyword evidence="1" id="KW-0472">Membrane</keyword>
<evidence type="ECO:0000313" key="2">
    <source>
        <dbReference type="EMBL" id="WIX98030.1"/>
    </source>
</evidence>
<feature type="transmembrane region" description="Helical" evidence="1">
    <location>
        <begin position="23"/>
        <end position="43"/>
    </location>
</feature>
<protein>
    <submittedName>
        <fullName evidence="2">Uncharacterized protein</fullName>
    </submittedName>
</protein>
<dbReference type="KEGG" id="amog:QRX60_28585"/>
<dbReference type="Proteomes" id="UP001239397">
    <property type="component" value="Chromosome"/>
</dbReference>
<reference evidence="2 3" key="1">
    <citation type="submission" date="2023-06" db="EMBL/GenBank/DDBJ databases">
        <authorList>
            <person name="Oyuntsetseg B."/>
            <person name="Kim S.B."/>
        </authorList>
    </citation>
    <scope>NUCLEOTIDE SEQUENCE [LARGE SCALE GENOMIC DNA]</scope>
    <source>
        <strain evidence="2 3">4-36</strain>
    </source>
</reference>
<gene>
    <name evidence="2" type="ORF">QRX60_28585</name>
</gene>
<keyword evidence="1" id="KW-0812">Transmembrane</keyword>
<name>A0A9Y2JG73_9PSEU</name>
<organism evidence="2 3">
    <name type="scientific">Amycolatopsis mongoliensis</name>
    <dbReference type="NCBI Taxonomy" id="715475"/>
    <lineage>
        <taxon>Bacteria</taxon>
        <taxon>Bacillati</taxon>
        <taxon>Actinomycetota</taxon>
        <taxon>Actinomycetes</taxon>
        <taxon>Pseudonocardiales</taxon>
        <taxon>Pseudonocardiaceae</taxon>
        <taxon>Amycolatopsis</taxon>
    </lineage>
</organism>
<evidence type="ECO:0000313" key="3">
    <source>
        <dbReference type="Proteomes" id="UP001239397"/>
    </source>
</evidence>
<evidence type="ECO:0000256" key="1">
    <source>
        <dbReference type="SAM" id="Phobius"/>
    </source>
</evidence>
<dbReference type="RefSeq" id="WP_285994515.1">
    <property type="nucleotide sequence ID" value="NZ_CP127295.1"/>
</dbReference>
<accession>A0A9Y2JG73</accession>
<sequence>MFDGIVPGCAVGVFGSPPAGSGVFALAALGLVLGLGALGALLADVYLYRPCGAASTCCR</sequence>
<dbReference type="EMBL" id="CP127295">
    <property type="protein sequence ID" value="WIX98030.1"/>
    <property type="molecule type" value="Genomic_DNA"/>
</dbReference>
<keyword evidence="1" id="KW-1133">Transmembrane helix</keyword>
<proteinExistence type="predicted"/>
<keyword evidence="3" id="KW-1185">Reference proteome</keyword>